<feature type="region of interest" description="Disordered" evidence="1">
    <location>
        <begin position="757"/>
        <end position="817"/>
    </location>
</feature>
<feature type="region of interest" description="Disordered" evidence="1">
    <location>
        <begin position="708"/>
        <end position="741"/>
    </location>
</feature>
<accession>A0A8X7NQM8</accession>
<feature type="compositionally biased region" description="Gly residues" evidence="1">
    <location>
        <begin position="731"/>
        <end position="741"/>
    </location>
</feature>
<organism evidence="2 3">
    <name type="scientific">Candida parapsilosis</name>
    <name type="common">Yeast</name>
    <dbReference type="NCBI Taxonomy" id="5480"/>
    <lineage>
        <taxon>Eukaryota</taxon>
        <taxon>Fungi</taxon>
        <taxon>Dikarya</taxon>
        <taxon>Ascomycota</taxon>
        <taxon>Saccharomycotina</taxon>
        <taxon>Pichiomycetes</taxon>
        <taxon>Debaryomycetaceae</taxon>
        <taxon>Candida/Lodderomyces clade</taxon>
        <taxon>Candida</taxon>
    </lineage>
</organism>
<feature type="compositionally biased region" description="Low complexity" evidence="1">
    <location>
        <begin position="23"/>
        <end position="37"/>
    </location>
</feature>
<comment type="caution">
    <text evidence="2">The sequence shown here is derived from an EMBL/GenBank/DDBJ whole genome shotgun (WGS) entry which is preliminary data.</text>
</comment>
<reference evidence="2" key="1">
    <citation type="submission" date="2020-03" db="EMBL/GenBank/DDBJ databases">
        <title>FDA dAtabase for Regulatory Grade micrObial Sequences (FDA-ARGOS): Supporting development and validation of Infectious Disease Dx tests.</title>
        <authorList>
            <person name="Campos J."/>
            <person name="Goldberg B."/>
            <person name="Tallon L."/>
            <person name="Sadzewicz L."/>
            <person name="Vavikolanu K."/>
            <person name="Mehta A."/>
            <person name="Aluvathingal J."/>
            <person name="Nadendla S."/>
            <person name="Nandy P."/>
            <person name="Geyer C."/>
            <person name="Yan Y."/>
            <person name="Sichtig H."/>
        </authorList>
    </citation>
    <scope>NUCLEOTIDE SEQUENCE [LARGE SCALE GENOMIC DNA]</scope>
    <source>
        <strain evidence="2">FDAARGOS_652</strain>
    </source>
</reference>
<feature type="region of interest" description="Disordered" evidence="1">
    <location>
        <begin position="1"/>
        <end position="114"/>
    </location>
</feature>
<feature type="compositionally biased region" description="Pro residues" evidence="1">
    <location>
        <begin position="38"/>
        <end position="53"/>
    </location>
</feature>
<evidence type="ECO:0000313" key="3">
    <source>
        <dbReference type="Proteomes" id="UP000590412"/>
    </source>
</evidence>
<feature type="compositionally biased region" description="Low complexity" evidence="1">
    <location>
        <begin position="157"/>
        <end position="179"/>
    </location>
</feature>
<evidence type="ECO:0000313" key="2">
    <source>
        <dbReference type="EMBL" id="KAF6057805.1"/>
    </source>
</evidence>
<feature type="region of interest" description="Disordered" evidence="1">
    <location>
        <begin position="154"/>
        <end position="202"/>
    </location>
</feature>
<dbReference type="EMBL" id="JABWAB010000003">
    <property type="protein sequence ID" value="KAF6057805.1"/>
    <property type="molecule type" value="Genomic_DNA"/>
</dbReference>
<feature type="compositionally biased region" description="Low complexity" evidence="1">
    <location>
        <begin position="70"/>
        <end position="82"/>
    </location>
</feature>
<feature type="compositionally biased region" description="Polar residues" evidence="1">
    <location>
        <begin position="188"/>
        <end position="202"/>
    </location>
</feature>
<dbReference type="Proteomes" id="UP000590412">
    <property type="component" value="Unassembled WGS sequence"/>
</dbReference>
<sequence>MPSDITYHQHNHQDQFNKPPTPLQQQQPSPPSHAQAPPGAPPAPPGAPAPPGVPAVDDSASTPTSIDPLDTTNNHNSSNNDHFVSTPRSSAPISTANLRQSSATMGGSNQSNLPTLHKYSRRVSFNNLNPVDDGDFLYNRPIYNQVGNTTASGKHYASYSGPSSTSTTAGGSGGSDATSPLFAPAQLGSGNNDNYRYGSSPTRQSSFPFANLPKVPNFDVISQSPGYYSSQQQQRKRRLKLPNPPAKSILKNKVSQQQLDYNYRFGGNIEDATINYHQEEEDAHAEEEEEGEQEVRGEENDPSGKDTEQPQRRKSYAGMTNEELLALDPQFNMKPKTSNFDAFKFDNQKIYYTNRRSSTSGVSALEKLQAQQQQQYPSSNENNYRSIAVTVQHDDYDEIELRRTLLTTISGRKHSWNSLDWLLQIDDSILNQNQSILHDGDYLIVASFIPHKFIKDYNAKRRKQSCDEYLKSKCFNLLEYLKFNLAQLNVRIKMTVEFVVENGLETVEQHGNEFGSKFMLNKLVKQYHPNVFIVGIKSSNLNFKYKIKKNSERSYLVKYSSFIVKHAGIPVVLVSNSSKYPSHEHTRQLQTQQQQQQQQQQHTKSSVPKITFSDDLVAVGTNSSSSIESVESFVPQTIPTDESGNTGVIIDTSIPYNSMEKYHSWLSSISDKSFNDSVNYLQAIHSKDDSIKIDGKIHQIYKSQSQFSSLGATSTNGSSISSRNGSVASDGSGGVGGGVGGNENVYRVKSLISIEDDEDAKRRKEMRQKRRASGSNGTSGSSGGILSSMKSNDSGGSSGNETKGKKSFWRKIGFKKG</sequence>
<feature type="compositionally biased region" description="Low complexity" evidence="1">
    <location>
        <begin position="223"/>
        <end position="233"/>
    </location>
</feature>
<protein>
    <submittedName>
        <fullName evidence="2">Uncharacterized protein</fullName>
    </submittedName>
</protein>
<feature type="compositionally biased region" description="Low complexity" evidence="1">
    <location>
        <begin position="773"/>
        <end position="795"/>
    </location>
</feature>
<feature type="compositionally biased region" description="Basic residues" evidence="1">
    <location>
        <begin position="805"/>
        <end position="817"/>
    </location>
</feature>
<evidence type="ECO:0000256" key="1">
    <source>
        <dbReference type="SAM" id="MobiDB-lite"/>
    </source>
</evidence>
<feature type="region of interest" description="Disordered" evidence="1">
    <location>
        <begin position="582"/>
        <end position="607"/>
    </location>
</feature>
<feature type="compositionally biased region" description="Polar residues" evidence="1">
    <location>
        <begin position="708"/>
        <end position="724"/>
    </location>
</feature>
<feature type="region of interest" description="Disordered" evidence="1">
    <location>
        <begin position="223"/>
        <end position="253"/>
    </location>
</feature>
<dbReference type="OrthoDB" id="4068467at2759"/>
<feature type="compositionally biased region" description="Basic residues" evidence="1">
    <location>
        <begin position="763"/>
        <end position="772"/>
    </location>
</feature>
<gene>
    <name evidence="2" type="ORF">FOB60_002360</name>
</gene>
<feature type="compositionally biased region" description="Basic and acidic residues" evidence="1">
    <location>
        <begin position="293"/>
        <end position="311"/>
    </location>
</feature>
<name>A0A8X7NQM8_CANPA</name>
<feature type="compositionally biased region" description="Polar residues" evidence="1">
    <location>
        <begin position="86"/>
        <end position="114"/>
    </location>
</feature>
<feature type="region of interest" description="Disordered" evidence="1">
    <location>
        <begin position="280"/>
        <end position="314"/>
    </location>
</feature>
<dbReference type="AlphaFoldDB" id="A0A8X7NQM8"/>
<feature type="compositionally biased region" description="Low complexity" evidence="1">
    <location>
        <begin position="588"/>
        <end position="601"/>
    </location>
</feature>
<proteinExistence type="predicted"/>
<feature type="compositionally biased region" description="Acidic residues" evidence="1">
    <location>
        <begin position="280"/>
        <end position="292"/>
    </location>
</feature>